<reference evidence="3" key="1">
    <citation type="journal article" date="2019" name="Int. J. Syst. Evol. Microbiol.">
        <title>The Global Catalogue of Microorganisms (GCM) 10K type strain sequencing project: providing services to taxonomists for standard genome sequencing and annotation.</title>
        <authorList>
            <consortium name="The Broad Institute Genomics Platform"/>
            <consortium name="The Broad Institute Genome Sequencing Center for Infectious Disease"/>
            <person name="Wu L."/>
            <person name="Ma J."/>
        </authorList>
    </citation>
    <scope>NUCLEOTIDE SEQUENCE [LARGE SCALE GENOMIC DNA]</scope>
    <source>
        <strain evidence="3">JCM 32206</strain>
    </source>
</reference>
<keyword evidence="3" id="KW-1185">Reference proteome</keyword>
<protein>
    <recommendedName>
        <fullName evidence="1">DUF1214 domain-containing protein</fullName>
    </recommendedName>
</protein>
<evidence type="ECO:0000313" key="3">
    <source>
        <dbReference type="Proteomes" id="UP001501183"/>
    </source>
</evidence>
<dbReference type="Pfam" id="PF06742">
    <property type="entry name" value="DUF1214"/>
    <property type="match status" value="1"/>
</dbReference>
<evidence type="ECO:0000259" key="1">
    <source>
        <dbReference type="Pfam" id="PF06742"/>
    </source>
</evidence>
<feature type="domain" description="DUF1214" evidence="1">
    <location>
        <begin position="294"/>
        <end position="336"/>
    </location>
</feature>
<evidence type="ECO:0000313" key="2">
    <source>
        <dbReference type="EMBL" id="GAA4486435.1"/>
    </source>
</evidence>
<proteinExistence type="predicted"/>
<organism evidence="2 3">
    <name type="scientific">Rhodococcus olei</name>
    <dbReference type="NCBI Taxonomy" id="2161675"/>
    <lineage>
        <taxon>Bacteria</taxon>
        <taxon>Bacillati</taxon>
        <taxon>Actinomycetota</taxon>
        <taxon>Actinomycetes</taxon>
        <taxon>Mycobacteriales</taxon>
        <taxon>Nocardiaceae</taxon>
        <taxon>Rhodococcus</taxon>
    </lineage>
</organism>
<sequence>MNPTWEKFCADLLEAGTILHDEIVPQDPLTQAEGVRYLTRLLRYATINCVEYTDPRWPQFTSAPNPNMMTKIGADNPDNVYMRANISGKYTYRIAGTRGTVPLVTFGSRINRYHIDGTMLQTGDLHIHDLEVDEHGRFEFIASAEKPADGTAWLQMDPESNLISVRQTYQDRRNEVIADLSIECLNPDGEFVPLTPEEIGQRLDKAVGMFRGTAGTFLEWSRKFMPHPNEIVDWGQDYFQNAGGDPTIFYFHGYWKLAEDEAWVIETEIPNCEYYNFVLQNFWVESLDYHRSNIYINNHTAKINDDGTLTIVVAAKDPGYGNWISTDGHTEGTWAMRWIKADSHPIPTSRVVKL</sequence>
<dbReference type="InterPro" id="IPR010621">
    <property type="entry name" value="DUF1214"/>
</dbReference>
<gene>
    <name evidence="2" type="ORF">GCM10023094_42800</name>
</gene>
<name>A0ABP8PFQ8_9NOCA</name>
<dbReference type="Proteomes" id="UP001501183">
    <property type="component" value="Unassembled WGS sequence"/>
</dbReference>
<accession>A0ABP8PFQ8</accession>
<comment type="caution">
    <text evidence="2">The sequence shown here is derived from an EMBL/GenBank/DDBJ whole genome shotgun (WGS) entry which is preliminary data.</text>
</comment>
<dbReference type="RefSeq" id="WP_345349938.1">
    <property type="nucleotide sequence ID" value="NZ_BAABFB010000066.1"/>
</dbReference>
<dbReference type="EMBL" id="BAABFB010000066">
    <property type="protein sequence ID" value="GAA4486435.1"/>
    <property type="molecule type" value="Genomic_DNA"/>
</dbReference>